<organism evidence="2 3">
    <name type="scientific">Aspergillus leporis</name>
    <dbReference type="NCBI Taxonomy" id="41062"/>
    <lineage>
        <taxon>Eukaryota</taxon>
        <taxon>Fungi</taxon>
        <taxon>Dikarya</taxon>
        <taxon>Ascomycota</taxon>
        <taxon>Pezizomycotina</taxon>
        <taxon>Eurotiomycetes</taxon>
        <taxon>Eurotiomycetidae</taxon>
        <taxon>Eurotiales</taxon>
        <taxon>Aspergillaceae</taxon>
        <taxon>Aspergillus</taxon>
        <taxon>Aspergillus subgen. Circumdati</taxon>
    </lineage>
</organism>
<dbReference type="Proteomes" id="UP000326565">
    <property type="component" value="Unassembled WGS sequence"/>
</dbReference>
<dbReference type="OrthoDB" id="4501841at2759"/>
<keyword evidence="3" id="KW-1185">Reference proteome</keyword>
<feature type="coiled-coil region" evidence="1">
    <location>
        <begin position="68"/>
        <end position="95"/>
    </location>
</feature>
<evidence type="ECO:0000313" key="3">
    <source>
        <dbReference type="Proteomes" id="UP000326565"/>
    </source>
</evidence>
<gene>
    <name evidence="2" type="ORF">BDV29DRAFT_200484</name>
</gene>
<dbReference type="AlphaFoldDB" id="A0A5N5WGL5"/>
<sequence length="110" mass="12889">MGPLIAKVLEEERAARHRAEDDLHGMKELTDILLHLIKKIWVFRCTKHQTTEDTSQQQRVTLKSILDSALAQLELQSVQVEYEQLRRENEQLRAPRRVPIISYTRVDNSN</sequence>
<keyword evidence="1" id="KW-0175">Coiled coil</keyword>
<evidence type="ECO:0000313" key="2">
    <source>
        <dbReference type="EMBL" id="KAB8067249.1"/>
    </source>
</evidence>
<name>A0A5N5WGL5_9EURO</name>
<reference evidence="2 3" key="1">
    <citation type="submission" date="2019-04" db="EMBL/GenBank/DDBJ databases">
        <title>Friends and foes A comparative genomics study of 23 Aspergillus species from section Flavi.</title>
        <authorList>
            <consortium name="DOE Joint Genome Institute"/>
            <person name="Kjaerbolling I."/>
            <person name="Vesth T."/>
            <person name="Frisvad J.C."/>
            <person name="Nybo J.L."/>
            <person name="Theobald S."/>
            <person name="Kildgaard S."/>
            <person name="Isbrandt T."/>
            <person name="Kuo A."/>
            <person name="Sato A."/>
            <person name="Lyhne E.K."/>
            <person name="Kogle M.E."/>
            <person name="Wiebenga A."/>
            <person name="Kun R.S."/>
            <person name="Lubbers R.J."/>
            <person name="Makela M.R."/>
            <person name="Barry K."/>
            <person name="Chovatia M."/>
            <person name="Clum A."/>
            <person name="Daum C."/>
            <person name="Haridas S."/>
            <person name="He G."/>
            <person name="LaButti K."/>
            <person name="Lipzen A."/>
            <person name="Mondo S."/>
            <person name="Riley R."/>
            <person name="Salamov A."/>
            <person name="Simmons B.A."/>
            <person name="Magnuson J.K."/>
            <person name="Henrissat B."/>
            <person name="Mortensen U.H."/>
            <person name="Larsen T.O."/>
            <person name="Devries R.P."/>
            <person name="Grigoriev I.V."/>
            <person name="Machida M."/>
            <person name="Baker S.E."/>
            <person name="Andersen M.R."/>
        </authorList>
    </citation>
    <scope>NUCLEOTIDE SEQUENCE [LARGE SCALE GENOMIC DNA]</scope>
    <source>
        <strain evidence="2 3">CBS 151.66</strain>
    </source>
</reference>
<accession>A0A5N5WGL5</accession>
<dbReference type="EMBL" id="ML732520">
    <property type="protein sequence ID" value="KAB8067249.1"/>
    <property type="molecule type" value="Genomic_DNA"/>
</dbReference>
<evidence type="ECO:0000256" key="1">
    <source>
        <dbReference type="SAM" id="Coils"/>
    </source>
</evidence>
<protein>
    <submittedName>
        <fullName evidence="2">Uncharacterized protein</fullName>
    </submittedName>
</protein>
<proteinExistence type="predicted"/>